<proteinExistence type="predicted"/>
<dbReference type="GO" id="GO:0016787">
    <property type="term" value="F:hydrolase activity"/>
    <property type="evidence" value="ECO:0007669"/>
    <property type="project" value="UniProtKB-KW"/>
</dbReference>
<feature type="domain" description="GTA TIM-barrel-like" evidence="1">
    <location>
        <begin position="409"/>
        <end position="699"/>
    </location>
</feature>
<protein>
    <submittedName>
        <fullName evidence="4">Glycoside hydrolase/phage tail family protein</fullName>
    </submittedName>
</protein>
<feature type="domain" description="Tip attachment protein J" evidence="2">
    <location>
        <begin position="759"/>
        <end position="919"/>
    </location>
</feature>
<dbReference type="RefSeq" id="WP_247260203.1">
    <property type="nucleotide sequence ID" value="NZ_JALJQZ010000007.1"/>
</dbReference>
<dbReference type="InterPro" id="IPR017853">
    <property type="entry name" value="GH"/>
</dbReference>
<reference evidence="5" key="1">
    <citation type="journal article" date="2019" name="Int. J. Syst. Evol. Microbiol.">
        <title>The Global Catalogue of Microorganisms (GCM) 10K type strain sequencing project: providing services to taxonomists for standard genome sequencing and annotation.</title>
        <authorList>
            <consortium name="The Broad Institute Genomics Platform"/>
            <consortium name="The Broad Institute Genome Sequencing Center for Infectious Disease"/>
            <person name="Wu L."/>
            <person name="Ma J."/>
        </authorList>
    </citation>
    <scope>NUCLEOTIDE SEQUENCE [LARGE SCALE GENOMIC DNA]</scope>
    <source>
        <strain evidence="5">TBRC 5781</strain>
    </source>
</reference>
<accession>A0ABV8E2N7</accession>
<comment type="caution">
    <text evidence="4">The sequence shown here is derived from an EMBL/GenBank/DDBJ whole genome shotgun (WGS) entry which is preliminary data.</text>
</comment>
<gene>
    <name evidence="4" type="ORF">ACFOVS_00630</name>
</gene>
<evidence type="ECO:0000313" key="4">
    <source>
        <dbReference type="EMBL" id="MFC3966660.1"/>
    </source>
</evidence>
<feature type="domain" description="Rcc01698-like C-terminal" evidence="3">
    <location>
        <begin position="1009"/>
        <end position="1108"/>
    </location>
</feature>
<dbReference type="Pfam" id="PF23666">
    <property type="entry name" value="Rcc01698_C"/>
    <property type="match status" value="1"/>
</dbReference>
<evidence type="ECO:0000259" key="2">
    <source>
        <dbReference type="Pfam" id="PF13550"/>
    </source>
</evidence>
<dbReference type="Pfam" id="PF13547">
    <property type="entry name" value="GTA_TIM"/>
    <property type="match status" value="1"/>
</dbReference>
<keyword evidence="4" id="KW-0378">Hydrolase</keyword>
<keyword evidence="5" id="KW-1185">Reference proteome</keyword>
<name>A0ABV8E2N7_9HYPH</name>
<dbReference type="InterPro" id="IPR032876">
    <property type="entry name" value="J_dom"/>
</dbReference>
<dbReference type="SUPFAM" id="SSF51445">
    <property type="entry name" value="(Trans)glycosidases"/>
    <property type="match status" value="1"/>
</dbReference>
<organism evidence="4 5">
    <name type="scientific">Rhizobium lemnae</name>
    <dbReference type="NCBI Taxonomy" id="1214924"/>
    <lineage>
        <taxon>Bacteria</taxon>
        <taxon>Pseudomonadati</taxon>
        <taxon>Pseudomonadota</taxon>
        <taxon>Alphaproteobacteria</taxon>
        <taxon>Hyphomicrobiales</taxon>
        <taxon>Rhizobiaceae</taxon>
        <taxon>Rhizobium/Agrobacterium group</taxon>
        <taxon>Rhizobium</taxon>
    </lineage>
</organism>
<dbReference type="InterPro" id="IPR056490">
    <property type="entry name" value="Rcc01698_C"/>
</dbReference>
<dbReference type="InterPro" id="IPR025195">
    <property type="entry name" value="GTA_TIM_dom"/>
</dbReference>
<dbReference type="CDD" id="cd19607">
    <property type="entry name" value="GTA_TIM-barrel-like"/>
    <property type="match status" value="1"/>
</dbReference>
<evidence type="ECO:0000259" key="1">
    <source>
        <dbReference type="Pfam" id="PF13547"/>
    </source>
</evidence>
<dbReference type="Proteomes" id="UP001595697">
    <property type="component" value="Unassembled WGS sequence"/>
</dbReference>
<evidence type="ECO:0000313" key="5">
    <source>
        <dbReference type="Proteomes" id="UP001595697"/>
    </source>
</evidence>
<evidence type="ECO:0000259" key="3">
    <source>
        <dbReference type="Pfam" id="PF23666"/>
    </source>
</evidence>
<dbReference type="Pfam" id="PF13550">
    <property type="entry name" value="Phage-tail_3"/>
    <property type="match status" value="1"/>
</dbReference>
<sequence>MATILFQAAGAALGSVFGPVGAMLGRAAGGLAGAAVDRALLGSPTVTGPRLAIARLAGADEGTGIPRLYGTMRIGGTLIWATRFEEEVRSERSGGKATGGQKVKSFAYYANIALGLCEGEVAHVRRVWADGRELDLTTIQMRFYRGSEDQLPDPLIEAKQGAGNAPAFRGLAYVVFERLPLGDFGNRIPLLQFEVVRPIGTLEAQIRAVTIIPGSSEHGYATVQVTQDTGEGSARILNRNNRMAATDWEASLDELQALCPNLERVALVVSWFGTDLRAGECRIVPGVEFLSRDGETLPWNVAGIERADAHLVSRRNDAPAYGGTPSDESVKQAIADLKARGIEVFLYPFVMMDVAEDNVLPDPYGGSKQAAYPWRGRITCHPGPGQAGSPDKTEAAASEIDQFCNRAEGYRRMVLHYADLAVTAGGVDGFIIGSEFRGLTTVRGAGNSFPFVAELVRLAGDCRARLGPSVKLTYGADWSEYFGYHPNDGTGDVFFHLDPLWASPAIDAVAIDNYMPLSDWRDDDLMGTNPDGMTSAEDVAAMQAAITRGEGFDWYYASDEDRKARLRSPVTDGLAGKPWVFRYKDLSGWWGNHHFDRTGGAESASPTAWVPGSKPIWFTELGCPAIDKGANQPNLFVDPKSSESGWPYFSSGGRSNAMQRRFLDAHHAHWQGDEAPVGMVDAGHIFVWSWDARPYPAFPQATSIWNDGENWRLGHWLTGRLGAGTLADTIAAILTDHGFSDFDVRQVCGDLTGYVQADIASARQMLTPLVEGFLLDVTEVEGRLIFRSRSKASLAVTAIDVLAEREGEAAWSETRGHDSDFAAEAVLGFANPDLDYEQAATRSRRIPGATNRVLRADIPGAMADEAAQAATEALLRDNHLSRRTIRFSLAPTDVALTPGDGVQITDGPDGIYRVMRIEDGDMRRVEARRHESVASVANRPAPLERVSAVAASDAFAPLIAFLDLPRFDSGEAESFARVAAYAKPWTRMLVSSSATTEGYRSRVLIDRPARIGRLNAPLVAGVWGRFDRVSVIEVDLPFGGLSSASEIAVQAGENRLAVMADNGVWEVLAFATTQEVAPGRFRLSNLLRGLAGTEDAMAAGAASGAQVVVLDEAVVPLGLTQSERGLALNWIVEPVGAKAGRYGPRQTVAGLRAETPLAPVHLKAERRAAGVSFSWVRRSRINADDWDASDIALDEPEERYRLELLHASTGAVVAQAEVDACLHQYDLSQELSDFGFIQTSFRVRLAQLGRAVPRGIARDQVIIVKNQGVN</sequence>
<dbReference type="EMBL" id="JBHSBD010000003">
    <property type="protein sequence ID" value="MFC3966660.1"/>
    <property type="molecule type" value="Genomic_DNA"/>
</dbReference>
<dbReference type="Gene3D" id="3.20.20.80">
    <property type="entry name" value="Glycosidases"/>
    <property type="match status" value="1"/>
</dbReference>